<comment type="cofactor">
    <cofactor evidence="1">
        <name>pyridoxal 5'-phosphate</name>
        <dbReference type="ChEBI" id="CHEBI:597326"/>
    </cofactor>
</comment>
<dbReference type="EMBL" id="JBBBNY010000004">
    <property type="protein sequence ID" value="MEI7036858.1"/>
    <property type="molecule type" value="Genomic_DNA"/>
</dbReference>
<evidence type="ECO:0000256" key="6">
    <source>
        <dbReference type="ARBA" id="ARBA00022605"/>
    </source>
</evidence>
<keyword evidence="14" id="KW-1185">Reference proteome</keyword>
<dbReference type="Proteomes" id="UP001381174">
    <property type="component" value="Unassembled WGS sequence"/>
</dbReference>
<dbReference type="Pfam" id="PF14821">
    <property type="entry name" value="Thr_synth_N"/>
    <property type="match status" value="1"/>
</dbReference>
<evidence type="ECO:0000313" key="13">
    <source>
        <dbReference type="EMBL" id="MEI7036858.1"/>
    </source>
</evidence>
<dbReference type="PANTHER" id="PTHR43515:SF1">
    <property type="entry name" value="THREONINE SYNTHASE-LIKE 1"/>
    <property type="match status" value="1"/>
</dbReference>
<evidence type="ECO:0000313" key="14">
    <source>
        <dbReference type="Proteomes" id="UP001381174"/>
    </source>
</evidence>
<keyword evidence="6" id="KW-0028">Amino-acid biosynthesis</keyword>
<comment type="pathway">
    <text evidence="2">Amino-acid biosynthesis; L-threonine biosynthesis; L-threonine from L-aspartate: step 5/5.</text>
</comment>
<dbReference type="Pfam" id="PF24857">
    <property type="entry name" value="THR4_C"/>
    <property type="match status" value="1"/>
</dbReference>
<dbReference type="InterPro" id="IPR000634">
    <property type="entry name" value="Ser/Thr_deHydtase_PyrdxlP-BS"/>
</dbReference>
<organism evidence="13 14">
    <name type="scientific">Fulvimonas yonginensis</name>
    <dbReference type="NCBI Taxonomy" id="1495200"/>
    <lineage>
        <taxon>Bacteria</taxon>
        <taxon>Pseudomonadati</taxon>
        <taxon>Pseudomonadota</taxon>
        <taxon>Gammaproteobacteria</taxon>
        <taxon>Lysobacterales</taxon>
        <taxon>Rhodanobacteraceae</taxon>
        <taxon>Fulvimonas</taxon>
    </lineage>
</organism>
<evidence type="ECO:0000259" key="11">
    <source>
        <dbReference type="Pfam" id="PF00291"/>
    </source>
</evidence>
<dbReference type="PANTHER" id="PTHR43515">
    <property type="entry name" value="THREONINE SYNTHASE-LIKE 1"/>
    <property type="match status" value="1"/>
</dbReference>
<dbReference type="InterPro" id="IPR029144">
    <property type="entry name" value="Thr_synth_N"/>
</dbReference>
<accession>A0ABU8JCE1</accession>
<keyword evidence="8" id="KW-0663">Pyridoxal phosphate</keyword>
<dbReference type="InterPro" id="IPR001926">
    <property type="entry name" value="TrpB-like_PALP"/>
</dbReference>
<gene>
    <name evidence="13" type="primary">thrC</name>
    <name evidence="13" type="ORF">WAT24_08820</name>
</gene>
<evidence type="ECO:0000256" key="9">
    <source>
        <dbReference type="ARBA" id="ARBA00049144"/>
    </source>
</evidence>
<dbReference type="RefSeq" id="WP_336807478.1">
    <property type="nucleotide sequence ID" value="NZ_JBBBNY010000004.1"/>
</dbReference>
<evidence type="ECO:0000256" key="4">
    <source>
        <dbReference type="ARBA" id="ARBA00013028"/>
    </source>
</evidence>
<sequence>MSAPCYLSTRGRAPAARLAEAVAAGLAPDGGLYVPERLPRLEAGTFDPDGSLAATAVTLLAPFFAGDALADALPAICAEAFAFDAPLRPLTRPDASLLELFHGPTAAFKDFGARFLAACLRRLRADDAPPLTVLVATSGDTGAAVGAAFHGQPGLRVAILYPDGRVSPRQAHQLGSFGGNVRALRVAGTFDDCQRMVKVALSDPDLQARVPLSSANSISLGRLLPQLAYYAHAALRVRRTHGLALDLVVPTGNLGNALAAVWVRAMGLPIGRIVLACNANATLPEFFAGGDYRPRAAVPTLANAMDVGAPSNFERLRWTYPDDDALRRALTAASVDDEAIRATVRRYAQAQGLVPCPHTAAALHLLDREPVRTDRRWAAVATAHPAKFEQVLEPLLGHPLAVPPTLAAMLARPARAEPLAADPGALRDWLLATP</sequence>
<dbReference type="Gene3D" id="3.90.1380.10">
    <property type="entry name" value="Threonine synthase, N-terminal domain"/>
    <property type="match status" value="1"/>
</dbReference>
<dbReference type="GO" id="GO:0004795">
    <property type="term" value="F:threonine synthase activity"/>
    <property type="evidence" value="ECO:0007669"/>
    <property type="project" value="UniProtKB-EC"/>
</dbReference>
<feature type="domain" description="Tryptophan synthase beta chain-like PALP" evidence="11">
    <location>
        <begin position="98"/>
        <end position="371"/>
    </location>
</feature>
<proteinExistence type="inferred from homology"/>
<dbReference type="PROSITE" id="PS00165">
    <property type="entry name" value="DEHYDRATASE_SER_THR"/>
    <property type="match status" value="1"/>
</dbReference>
<keyword evidence="13" id="KW-0456">Lyase</keyword>
<keyword evidence="7" id="KW-0791">Threonine biosynthesis</keyword>
<dbReference type="InterPro" id="IPR036052">
    <property type="entry name" value="TrpB-like_PALP_sf"/>
</dbReference>
<comment type="caution">
    <text evidence="13">The sequence shown here is derived from an EMBL/GenBank/DDBJ whole genome shotgun (WGS) entry which is preliminary data.</text>
</comment>
<name>A0ABU8JCE1_9GAMM</name>
<dbReference type="SUPFAM" id="SSF53686">
    <property type="entry name" value="Tryptophan synthase beta subunit-like PLP-dependent enzymes"/>
    <property type="match status" value="1"/>
</dbReference>
<dbReference type="Pfam" id="PF00291">
    <property type="entry name" value="PALP"/>
    <property type="match status" value="1"/>
</dbReference>
<dbReference type="NCBIfam" id="TIGR00260">
    <property type="entry name" value="thrC"/>
    <property type="match status" value="1"/>
</dbReference>
<evidence type="ECO:0000256" key="1">
    <source>
        <dbReference type="ARBA" id="ARBA00001933"/>
    </source>
</evidence>
<evidence type="ECO:0000256" key="7">
    <source>
        <dbReference type="ARBA" id="ARBA00022697"/>
    </source>
</evidence>
<comment type="similarity">
    <text evidence="3">Belongs to the threonine synthase family.</text>
</comment>
<evidence type="ECO:0000256" key="8">
    <source>
        <dbReference type="ARBA" id="ARBA00022898"/>
    </source>
</evidence>
<dbReference type="EC" id="4.2.3.1" evidence="4 10"/>
<evidence type="ECO:0000256" key="10">
    <source>
        <dbReference type="NCBIfam" id="TIGR00260"/>
    </source>
</evidence>
<feature type="domain" description="Threonine synthase N-terminal" evidence="12">
    <location>
        <begin position="6"/>
        <end position="81"/>
    </location>
</feature>
<protein>
    <recommendedName>
        <fullName evidence="5 10">Threonine synthase</fullName>
        <ecNumber evidence="4 10">4.2.3.1</ecNumber>
    </recommendedName>
</protein>
<dbReference type="InterPro" id="IPR037158">
    <property type="entry name" value="Thr_synth_N_sf"/>
</dbReference>
<evidence type="ECO:0000256" key="5">
    <source>
        <dbReference type="ARBA" id="ARBA00018679"/>
    </source>
</evidence>
<dbReference type="Gene3D" id="3.40.50.1100">
    <property type="match status" value="2"/>
</dbReference>
<evidence type="ECO:0000256" key="3">
    <source>
        <dbReference type="ARBA" id="ARBA00005517"/>
    </source>
</evidence>
<evidence type="ECO:0000259" key="12">
    <source>
        <dbReference type="Pfam" id="PF14821"/>
    </source>
</evidence>
<reference evidence="13 14" key="1">
    <citation type="journal article" date="2014" name="Int. J. Syst. Evol. Microbiol.">
        <title>Fulvimonas yonginensis sp. nov., isolated from greenhouse soil, and emended description of the genus Fulvimonas.</title>
        <authorList>
            <person name="Ahn J.H."/>
            <person name="Kim S.J."/>
            <person name="Weon H.Y."/>
            <person name="Hong S.B."/>
            <person name="Seok S.J."/>
            <person name="Kwon S.W."/>
        </authorList>
    </citation>
    <scope>NUCLEOTIDE SEQUENCE [LARGE SCALE GENOMIC DNA]</scope>
    <source>
        <strain evidence="13 14">KACC 16952</strain>
    </source>
</reference>
<comment type="catalytic activity">
    <reaction evidence="9">
        <text>O-phospho-L-homoserine + H2O = L-threonine + phosphate</text>
        <dbReference type="Rhea" id="RHEA:10840"/>
        <dbReference type="ChEBI" id="CHEBI:15377"/>
        <dbReference type="ChEBI" id="CHEBI:43474"/>
        <dbReference type="ChEBI" id="CHEBI:57590"/>
        <dbReference type="ChEBI" id="CHEBI:57926"/>
        <dbReference type="EC" id="4.2.3.1"/>
    </reaction>
</comment>
<evidence type="ECO:0000256" key="2">
    <source>
        <dbReference type="ARBA" id="ARBA00004979"/>
    </source>
</evidence>
<dbReference type="InterPro" id="IPR004450">
    <property type="entry name" value="Thr_synthase-like"/>
</dbReference>